<evidence type="ECO:0000256" key="1">
    <source>
        <dbReference type="SAM" id="SignalP"/>
    </source>
</evidence>
<gene>
    <name evidence="2" type="ORF">DFH07DRAFT_778884</name>
</gene>
<comment type="caution">
    <text evidence="2">The sequence shown here is derived from an EMBL/GenBank/DDBJ whole genome shotgun (WGS) entry which is preliminary data.</text>
</comment>
<sequence>MCTLLCVLVAASVLACLPYTCPYITNWAAFVPQHFKQGCEAVFSSTTRDNGLVASQGREAFSLWEQLVKEEPMLRDTLLCHKTVEALERALPESVQSQACSLLILHQSPSYGGHWVKYCGQIMEWHSA</sequence>
<feature type="chain" id="PRO_5041958579" evidence="1">
    <location>
        <begin position="16"/>
        <end position="128"/>
    </location>
</feature>
<reference evidence="2" key="1">
    <citation type="submission" date="2023-03" db="EMBL/GenBank/DDBJ databases">
        <title>Massive genome expansion in bonnet fungi (Mycena s.s.) driven by repeated elements and novel gene families across ecological guilds.</title>
        <authorList>
            <consortium name="Lawrence Berkeley National Laboratory"/>
            <person name="Harder C.B."/>
            <person name="Miyauchi S."/>
            <person name="Viragh M."/>
            <person name="Kuo A."/>
            <person name="Thoen E."/>
            <person name="Andreopoulos B."/>
            <person name="Lu D."/>
            <person name="Skrede I."/>
            <person name="Drula E."/>
            <person name="Henrissat B."/>
            <person name="Morin E."/>
            <person name="Kohler A."/>
            <person name="Barry K."/>
            <person name="LaButti K."/>
            <person name="Morin E."/>
            <person name="Salamov A."/>
            <person name="Lipzen A."/>
            <person name="Mereny Z."/>
            <person name="Hegedus B."/>
            <person name="Baldrian P."/>
            <person name="Stursova M."/>
            <person name="Weitz H."/>
            <person name="Taylor A."/>
            <person name="Grigoriev I.V."/>
            <person name="Nagy L.G."/>
            <person name="Martin F."/>
            <person name="Kauserud H."/>
        </authorList>
    </citation>
    <scope>NUCLEOTIDE SEQUENCE</scope>
    <source>
        <strain evidence="2">CBHHK188m</strain>
    </source>
</reference>
<dbReference type="Proteomes" id="UP001215280">
    <property type="component" value="Unassembled WGS sequence"/>
</dbReference>
<accession>A0AAD7MZ52</accession>
<name>A0AAD7MZ52_9AGAR</name>
<organism evidence="2 3">
    <name type="scientific">Mycena maculata</name>
    <dbReference type="NCBI Taxonomy" id="230809"/>
    <lineage>
        <taxon>Eukaryota</taxon>
        <taxon>Fungi</taxon>
        <taxon>Dikarya</taxon>
        <taxon>Basidiomycota</taxon>
        <taxon>Agaricomycotina</taxon>
        <taxon>Agaricomycetes</taxon>
        <taxon>Agaricomycetidae</taxon>
        <taxon>Agaricales</taxon>
        <taxon>Marasmiineae</taxon>
        <taxon>Mycenaceae</taxon>
        <taxon>Mycena</taxon>
    </lineage>
</organism>
<proteinExistence type="predicted"/>
<dbReference type="EMBL" id="JARJLG010000135">
    <property type="protein sequence ID" value="KAJ7738824.1"/>
    <property type="molecule type" value="Genomic_DNA"/>
</dbReference>
<keyword evidence="1" id="KW-0732">Signal</keyword>
<feature type="signal peptide" evidence="1">
    <location>
        <begin position="1"/>
        <end position="15"/>
    </location>
</feature>
<evidence type="ECO:0000313" key="3">
    <source>
        <dbReference type="Proteomes" id="UP001215280"/>
    </source>
</evidence>
<protein>
    <submittedName>
        <fullName evidence="2">Uncharacterized protein</fullName>
    </submittedName>
</protein>
<keyword evidence="3" id="KW-1185">Reference proteome</keyword>
<dbReference type="AlphaFoldDB" id="A0AAD7MZ52"/>
<evidence type="ECO:0000313" key="2">
    <source>
        <dbReference type="EMBL" id="KAJ7738824.1"/>
    </source>
</evidence>